<proteinExistence type="predicted"/>
<dbReference type="EMBL" id="FNJB01000014">
    <property type="protein sequence ID" value="SDP77542.1"/>
    <property type="molecule type" value="Genomic_DNA"/>
</dbReference>
<dbReference type="AlphaFoldDB" id="A0A1H0VG64"/>
<accession>A0A1H0VG64</accession>
<dbReference type="STRING" id="504798.SAMN05421871_11210"/>
<protein>
    <submittedName>
        <fullName evidence="1">Uncharacterized protein</fullName>
    </submittedName>
</protein>
<reference evidence="2" key="1">
    <citation type="submission" date="2016-10" db="EMBL/GenBank/DDBJ databases">
        <authorList>
            <person name="Varghese N."/>
            <person name="Submissions S."/>
        </authorList>
    </citation>
    <scope>NUCLEOTIDE SEQUENCE [LARGE SCALE GENOMIC DNA]</scope>
    <source>
        <strain evidence="2">IBRC-M 10655</strain>
    </source>
</reference>
<evidence type="ECO:0000313" key="2">
    <source>
        <dbReference type="Proteomes" id="UP000199651"/>
    </source>
</evidence>
<organism evidence="1 2">
    <name type="scientific">Actinokineospora alba</name>
    <dbReference type="NCBI Taxonomy" id="504798"/>
    <lineage>
        <taxon>Bacteria</taxon>
        <taxon>Bacillati</taxon>
        <taxon>Actinomycetota</taxon>
        <taxon>Actinomycetes</taxon>
        <taxon>Pseudonocardiales</taxon>
        <taxon>Pseudonocardiaceae</taxon>
        <taxon>Actinokineospora</taxon>
    </lineage>
</organism>
<dbReference type="RefSeq" id="WP_166658023.1">
    <property type="nucleotide sequence ID" value="NZ_FNDV01000012.1"/>
</dbReference>
<name>A0A1H0VG64_9PSEU</name>
<dbReference type="Proteomes" id="UP000199651">
    <property type="component" value="Unassembled WGS sequence"/>
</dbReference>
<evidence type="ECO:0000313" key="1">
    <source>
        <dbReference type="EMBL" id="SDP77542.1"/>
    </source>
</evidence>
<gene>
    <name evidence="1" type="ORF">SAMN05192558_11410</name>
</gene>
<keyword evidence="2" id="KW-1185">Reference proteome</keyword>
<sequence length="97" mass="10812">MNTAELTDTPLERPVDGRPLYTLYPVRRGEDPGPLPEDAGLVLSRFAVIHREGTALLVESPRAPRLRRWSPFELWLHNRSRLARESAAQENGAAAGV</sequence>